<dbReference type="PANTHER" id="PTHR21301">
    <property type="entry name" value="REVERSE TRANSCRIPTASE"/>
    <property type="match status" value="1"/>
</dbReference>
<feature type="region of interest" description="Disordered" evidence="1">
    <location>
        <begin position="503"/>
        <end position="540"/>
    </location>
</feature>
<dbReference type="InterPro" id="IPR000305">
    <property type="entry name" value="GIY-YIG_endonuc"/>
</dbReference>
<dbReference type="CDD" id="cd00304">
    <property type="entry name" value="RT_like"/>
    <property type="match status" value="1"/>
</dbReference>
<dbReference type="PANTHER" id="PTHR21301:SF12">
    <property type="match status" value="1"/>
</dbReference>
<name>A0ABN9L1F3_9NEOB</name>
<dbReference type="Proteomes" id="UP001176940">
    <property type="component" value="Unassembled WGS sequence"/>
</dbReference>
<dbReference type="InterPro" id="IPR000477">
    <property type="entry name" value="RT_dom"/>
</dbReference>
<keyword evidence="2" id="KW-1133">Transmembrane helix</keyword>
<dbReference type="Pfam" id="PF00078">
    <property type="entry name" value="RVT_1"/>
    <property type="match status" value="1"/>
</dbReference>
<feature type="compositionally biased region" description="Acidic residues" evidence="1">
    <location>
        <begin position="528"/>
        <end position="540"/>
    </location>
</feature>
<accession>A0ABN9L1F3</accession>
<dbReference type="EMBL" id="CAUEEQ010007046">
    <property type="protein sequence ID" value="CAJ0930695.1"/>
    <property type="molecule type" value="Genomic_DNA"/>
</dbReference>
<evidence type="ECO:0008006" key="7">
    <source>
        <dbReference type="Google" id="ProtNLM"/>
    </source>
</evidence>
<gene>
    <name evidence="5" type="ORF">RIMI_LOCUS4396521</name>
</gene>
<keyword evidence="2" id="KW-0472">Membrane</keyword>
<dbReference type="Pfam" id="PF26215">
    <property type="entry name" value="HTH_animal"/>
    <property type="match status" value="1"/>
</dbReference>
<reference evidence="5" key="1">
    <citation type="submission" date="2023-07" db="EMBL/GenBank/DDBJ databases">
        <authorList>
            <person name="Stuckert A."/>
        </authorList>
    </citation>
    <scope>NUCLEOTIDE SEQUENCE</scope>
</reference>
<feature type="region of interest" description="Disordered" evidence="1">
    <location>
        <begin position="90"/>
        <end position="114"/>
    </location>
</feature>
<keyword evidence="2" id="KW-0812">Transmembrane</keyword>
<comment type="caution">
    <text evidence="5">The sequence shown here is derived from an EMBL/GenBank/DDBJ whole genome shotgun (WGS) entry which is preliminary data.</text>
</comment>
<dbReference type="PROSITE" id="PS50164">
    <property type="entry name" value="GIY_YIG"/>
    <property type="match status" value="1"/>
</dbReference>
<feature type="compositionally biased region" description="Polar residues" evidence="1">
    <location>
        <begin position="238"/>
        <end position="253"/>
    </location>
</feature>
<evidence type="ECO:0000259" key="3">
    <source>
        <dbReference type="PROSITE" id="PS50164"/>
    </source>
</evidence>
<protein>
    <recommendedName>
        <fullName evidence="7">Reverse transcriptase domain-containing protein</fullName>
    </recommendedName>
</protein>
<feature type="domain" description="GIY-YIG" evidence="3">
    <location>
        <begin position="1203"/>
        <end position="1256"/>
    </location>
</feature>
<feature type="region of interest" description="Disordered" evidence="1">
    <location>
        <begin position="219"/>
        <end position="270"/>
    </location>
</feature>
<evidence type="ECO:0000313" key="6">
    <source>
        <dbReference type="Proteomes" id="UP001176940"/>
    </source>
</evidence>
<evidence type="ECO:0000256" key="2">
    <source>
        <dbReference type="SAM" id="Phobius"/>
    </source>
</evidence>
<sequence>MYMSDICPWLYGTLFSMPLLICRILLISIIRLSTAVKSQHAAFVTVLRKKYANESLWKREKYGLHTDICSVTCEKYAALLERKAEGSKSKSSKSSVAAPGPEKVASLCPSPKTKVKDAAGNTTLYSMELFTHTVPGLEREIFKSPLQDESDMECTDAQPQLDYYAVPLTQITTLPSQCTELESDPDETMVPSPERYTTLHGDTEDGAHDIKEEVIDDPVGSHWGKRVPLPVAQKHDLQQPSTSQKLSSGRSKCSSTERSRTTTPSAAASVAPEVSPYRTACGKCQQAVLQMKCLGDNRHTAEVLAEYLQQETQSWLGSVHLEAGKVVSDNGRNFMAAIALSELKHIPCLAHTLNLVVQCLLKNYPDLPALLLKVRRLSSHIRRSPVNSSRMLNHQRSLNLPQHRLIIDVATRWNSTLHMLQRLCEQRRAVMYLWKDAHTRAGSWMADMELSGVQWSKLQDLCQVLQCFEECTHLVSADDAIISMSIPLMRLLMQSLTHIKEQASAGEEEGSLDDSQPLSAQGSLRDEVADEEDEEEDDGDEYLCEKDASQGAIETGCTATSELKVLNMGLSFCPTPKWDSFQLERDLQRFYRNIRLKVHFEEPPISAVNRLGTTSSQREEAKITLGSLGLRNPSTFVPPKSNHAVETFIKLLDRDIKGTIHEQRLGLLPVRHNLNPLEKQALDTLSENRNIVIKPADKGGAIVIMNKHHYVTEVRRQLSDTGTYKKLQGDPTYSIQRKINTVIDKYMSLGTIDSKTKTFLINHHPVTPVLYILPKIHKNVQNPPGRPIVASTDSVLNPLSRFLEKILTPYTRMTKSFILDTSDFLTKIRNISSVPPDSLLCTLDVNSLYTSIVHDRGIAAVSLTLQEAGIDNNTHDLCIDLLNLVLRENFFLFEDDFFVQICGTAMGSNVAPAYANLYMDHFEREHVYANPIFQQHARIWYRYIDDIFCIWQGNHTSLQEFYNDINTTRPELTFTLVHHHSEVTFLDTKVLKDSVGILSTDLYSKPTDCNSLLLYNSCHPKSTKDSLPRSQFKRVSRIVSDPEVKATRVQEMSEKFRARNYPADLLNTESIKVLDETEIGAIKPQKNPRLPFVHSHHPTMRRIHNLIRAHWPLLNRAYPTIPIFKEPPLMCTRRPRNIRDKVVKADLGTQKTLTMRTLSGHKRTGTFPCLGCMSCSNVIKGSEIVHPRTGKSYKIKDYYTCETNFVVYIIKCPCGLLYVGETTQAVRDRISNHKSTIRCGKLWLPLPYTLKKPTTM</sequence>
<keyword evidence="6" id="KW-1185">Reference proteome</keyword>
<dbReference type="InterPro" id="IPR012337">
    <property type="entry name" value="RNaseH-like_sf"/>
</dbReference>
<dbReference type="InterPro" id="IPR058912">
    <property type="entry name" value="HTH_animal"/>
</dbReference>
<feature type="domain" description="Reverse transcriptase" evidence="4">
    <location>
        <begin position="754"/>
        <end position="1002"/>
    </location>
</feature>
<dbReference type="SUPFAM" id="SSF53098">
    <property type="entry name" value="Ribonuclease H-like"/>
    <property type="match status" value="1"/>
</dbReference>
<dbReference type="PROSITE" id="PS50878">
    <property type="entry name" value="RT_POL"/>
    <property type="match status" value="1"/>
</dbReference>
<evidence type="ECO:0000256" key="1">
    <source>
        <dbReference type="SAM" id="MobiDB-lite"/>
    </source>
</evidence>
<evidence type="ECO:0000259" key="4">
    <source>
        <dbReference type="PROSITE" id="PS50878"/>
    </source>
</evidence>
<feature type="compositionally biased region" description="Low complexity" evidence="1">
    <location>
        <begin position="261"/>
        <end position="270"/>
    </location>
</feature>
<organism evidence="5 6">
    <name type="scientific">Ranitomeya imitator</name>
    <name type="common">mimic poison frog</name>
    <dbReference type="NCBI Taxonomy" id="111125"/>
    <lineage>
        <taxon>Eukaryota</taxon>
        <taxon>Metazoa</taxon>
        <taxon>Chordata</taxon>
        <taxon>Craniata</taxon>
        <taxon>Vertebrata</taxon>
        <taxon>Euteleostomi</taxon>
        <taxon>Amphibia</taxon>
        <taxon>Batrachia</taxon>
        <taxon>Anura</taxon>
        <taxon>Neobatrachia</taxon>
        <taxon>Hyloidea</taxon>
        <taxon>Dendrobatidae</taxon>
        <taxon>Dendrobatinae</taxon>
        <taxon>Ranitomeya</taxon>
    </lineage>
</organism>
<proteinExistence type="predicted"/>
<evidence type="ECO:0000313" key="5">
    <source>
        <dbReference type="EMBL" id="CAJ0930695.1"/>
    </source>
</evidence>
<feature type="transmembrane region" description="Helical" evidence="2">
    <location>
        <begin position="9"/>
        <end position="30"/>
    </location>
</feature>
<feature type="compositionally biased region" description="Polar residues" evidence="1">
    <location>
        <begin position="513"/>
        <end position="522"/>
    </location>
</feature>